<reference evidence="6 7" key="1">
    <citation type="submission" date="2020-08" db="EMBL/GenBank/DDBJ databases">
        <title>Sequencing the genomes of 1000 actinobacteria strains.</title>
        <authorList>
            <person name="Klenk H.-P."/>
        </authorList>
    </citation>
    <scope>NUCLEOTIDE SEQUENCE [LARGE SCALE GENOMIC DNA]</scope>
    <source>
        <strain evidence="6 7">DSM 23040</strain>
    </source>
</reference>
<dbReference type="GO" id="GO:0003700">
    <property type="term" value="F:DNA-binding transcription factor activity"/>
    <property type="evidence" value="ECO:0007669"/>
    <property type="project" value="InterPro"/>
</dbReference>
<keyword evidence="2 6" id="KW-0238">DNA-binding</keyword>
<comment type="caution">
    <text evidence="6">The sequence shown here is derived from an EMBL/GenBank/DDBJ whole genome shotgun (WGS) entry which is preliminary data.</text>
</comment>
<evidence type="ECO:0000256" key="1">
    <source>
        <dbReference type="ARBA" id="ARBA00023015"/>
    </source>
</evidence>
<keyword evidence="1" id="KW-0805">Transcription regulation</keyword>
<dbReference type="InterPro" id="IPR009057">
    <property type="entry name" value="Homeodomain-like_sf"/>
</dbReference>
<feature type="region of interest" description="Disordered" evidence="4">
    <location>
        <begin position="34"/>
        <end position="63"/>
    </location>
</feature>
<name>A0A839QXV5_9MICO</name>
<dbReference type="Pfam" id="PF14525">
    <property type="entry name" value="AraC_binding_2"/>
    <property type="match status" value="1"/>
</dbReference>
<dbReference type="Pfam" id="PF12833">
    <property type="entry name" value="HTH_18"/>
    <property type="match status" value="1"/>
</dbReference>
<proteinExistence type="predicted"/>
<evidence type="ECO:0000256" key="4">
    <source>
        <dbReference type="SAM" id="MobiDB-lite"/>
    </source>
</evidence>
<dbReference type="EMBL" id="JACHWP010000008">
    <property type="protein sequence ID" value="MBB3023649.1"/>
    <property type="molecule type" value="Genomic_DNA"/>
</dbReference>
<accession>A0A839QXV5</accession>
<gene>
    <name evidence="6" type="ORF">FHX50_001946</name>
</gene>
<dbReference type="SUPFAM" id="SSF46689">
    <property type="entry name" value="Homeodomain-like"/>
    <property type="match status" value="1"/>
</dbReference>
<dbReference type="PROSITE" id="PS00041">
    <property type="entry name" value="HTH_ARAC_FAMILY_1"/>
    <property type="match status" value="1"/>
</dbReference>
<dbReference type="Proteomes" id="UP000568050">
    <property type="component" value="Unassembled WGS sequence"/>
</dbReference>
<dbReference type="InterPro" id="IPR050204">
    <property type="entry name" value="AraC_XylS_family_regulators"/>
</dbReference>
<dbReference type="PANTHER" id="PTHR46796:SF6">
    <property type="entry name" value="ARAC SUBFAMILY"/>
    <property type="match status" value="1"/>
</dbReference>
<feature type="domain" description="HTH araC/xylS-type" evidence="5">
    <location>
        <begin position="236"/>
        <end position="337"/>
    </location>
</feature>
<keyword evidence="7" id="KW-1185">Reference proteome</keyword>
<dbReference type="RefSeq" id="WP_183376998.1">
    <property type="nucleotide sequence ID" value="NZ_CBCSFZ010000050.1"/>
</dbReference>
<dbReference type="InterPro" id="IPR018062">
    <property type="entry name" value="HTH_AraC-typ_CS"/>
</dbReference>
<evidence type="ECO:0000256" key="3">
    <source>
        <dbReference type="ARBA" id="ARBA00023163"/>
    </source>
</evidence>
<evidence type="ECO:0000313" key="7">
    <source>
        <dbReference type="Proteomes" id="UP000568050"/>
    </source>
</evidence>
<keyword evidence="3" id="KW-0804">Transcription</keyword>
<evidence type="ECO:0000313" key="6">
    <source>
        <dbReference type="EMBL" id="MBB3023649.1"/>
    </source>
</evidence>
<dbReference type="PANTHER" id="PTHR46796">
    <property type="entry name" value="HTH-TYPE TRANSCRIPTIONAL ACTIVATOR RHAS-RELATED"/>
    <property type="match status" value="1"/>
</dbReference>
<dbReference type="AlphaFoldDB" id="A0A839QXV5"/>
<feature type="compositionally biased region" description="Basic and acidic residues" evidence="4">
    <location>
        <begin position="34"/>
        <end position="51"/>
    </location>
</feature>
<dbReference type="SMART" id="SM00342">
    <property type="entry name" value="HTH_ARAC"/>
    <property type="match status" value="1"/>
</dbReference>
<evidence type="ECO:0000256" key="2">
    <source>
        <dbReference type="ARBA" id="ARBA00023125"/>
    </source>
</evidence>
<dbReference type="PROSITE" id="PS01124">
    <property type="entry name" value="HTH_ARAC_FAMILY_2"/>
    <property type="match status" value="1"/>
</dbReference>
<dbReference type="GO" id="GO:0043565">
    <property type="term" value="F:sequence-specific DNA binding"/>
    <property type="evidence" value="ECO:0007669"/>
    <property type="project" value="InterPro"/>
</dbReference>
<sequence length="346" mass="38067">MQPFDFPAIGGPAMTREQWEAGCADLFAPLEIRPRTRADGDRTRDGADADRATTGPASVEPAPDFEARSIAKSAGTVHIVRIEQSPADVLRTPEMIAVRGSDLIKVSLQVDGDCTVEQGGRTAELRPGDIAIYDASRPYALRSETGMHTIVLAFPYQRLGIPRDELSRVTAVVFPFDSPLGAVVNPFLAGLARSMVQMADDDIERLAQTAIDLLVTVLSAELRRSLGDDPRRQLLHEVLETIERRLSDPELSPSAVAEEHFISTRHLHALFSERGITVAGWMRHRRLERIRRDLADPLHTSTPVARLAARHGLLNAAHFSRMFRAEFGVTPSAYRASAQRADEVSV</sequence>
<dbReference type="InterPro" id="IPR018060">
    <property type="entry name" value="HTH_AraC"/>
</dbReference>
<dbReference type="InterPro" id="IPR035418">
    <property type="entry name" value="AraC-bd_2"/>
</dbReference>
<evidence type="ECO:0000259" key="5">
    <source>
        <dbReference type="PROSITE" id="PS01124"/>
    </source>
</evidence>
<protein>
    <submittedName>
        <fullName evidence="6">AraC-like DNA-binding protein</fullName>
    </submittedName>
</protein>
<dbReference type="Gene3D" id="1.10.10.60">
    <property type="entry name" value="Homeodomain-like"/>
    <property type="match status" value="1"/>
</dbReference>
<organism evidence="6 7">
    <name type="scientific">Helcobacillus massiliensis</name>
    <dbReference type="NCBI Taxonomy" id="521392"/>
    <lineage>
        <taxon>Bacteria</taxon>
        <taxon>Bacillati</taxon>
        <taxon>Actinomycetota</taxon>
        <taxon>Actinomycetes</taxon>
        <taxon>Micrococcales</taxon>
        <taxon>Dermabacteraceae</taxon>
        <taxon>Helcobacillus</taxon>
    </lineage>
</organism>